<comment type="similarity">
    <text evidence="1">Belongs to the peptidase A1 family.</text>
</comment>
<sequence length="394" mass="41938">MSRSKDSSPLLLSLFAPVMVLSQLQPSSQSSTGNQIIRTSPPLSNILERLIAVNCSTITSRAPRPLRVPLIPVGDDLFYTASIAIGTNPGTFTMLMDTGSSDIWVYASQCPQRGRHNGVAPETSPQMRVNPAAQWSVPYEGTGQISGVMAQDTVNLGGLPIPGYAFGMAGLVASPITGRTVDGVLGFGTPLGARMRQPNIAQVLAHRGVIPAPILGWTLPRNLDGGRGGELSLGAPNQAKFNPATLTPPIPNLDDGHWRVPVTGAKVNGAPIPAIGNRVAVLDTATSQIIMPLQDAGFINQQLGALMDASTRKFYIPCNTNLQLSLTIANQDWAIDSRDLVDLRDMRPNGFCISMIQGGAANFQGAWLLGATFMKNAYVIMDYATNEIQLARLN</sequence>
<dbReference type="PRINTS" id="PR00792">
    <property type="entry name" value="PEPSIN"/>
</dbReference>
<gene>
    <name evidence="6" type="ORF">EVG20_g4084</name>
</gene>
<feature type="signal peptide" evidence="4">
    <location>
        <begin position="1"/>
        <end position="22"/>
    </location>
</feature>
<organism evidence="6 7">
    <name type="scientific">Dentipellis fragilis</name>
    <dbReference type="NCBI Taxonomy" id="205917"/>
    <lineage>
        <taxon>Eukaryota</taxon>
        <taxon>Fungi</taxon>
        <taxon>Dikarya</taxon>
        <taxon>Basidiomycota</taxon>
        <taxon>Agaricomycotina</taxon>
        <taxon>Agaricomycetes</taxon>
        <taxon>Russulales</taxon>
        <taxon>Hericiaceae</taxon>
        <taxon>Dentipellis</taxon>
    </lineage>
</organism>
<dbReference type="InterPro" id="IPR021109">
    <property type="entry name" value="Peptidase_aspartic_dom_sf"/>
</dbReference>
<feature type="active site" evidence="2">
    <location>
        <position position="283"/>
    </location>
</feature>
<dbReference type="Proteomes" id="UP000298327">
    <property type="component" value="Unassembled WGS sequence"/>
</dbReference>
<evidence type="ECO:0000313" key="7">
    <source>
        <dbReference type="Proteomes" id="UP000298327"/>
    </source>
</evidence>
<dbReference type="GO" id="GO:0004190">
    <property type="term" value="F:aspartic-type endopeptidase activity"/>
    <property type="evidence" value="ECO:0007669"/>
    <property type="project" value="InterPro"/>
</dbReference>
<dbReference type="OrthoDB" id="771136at2759"/>
<keyword evidence="3" id="KW-1015">Disulfide bond</keyword>
<evidence type="ECO:0000256" key="3">
    <source>
        <dbReference type="PIRSR" id="PIRSR601461-2"/>
    </source>
</evidence>
<evidence type="ECO:0000256" key="2">
    <source>
        <dbReference type="PIRSR" id="PIRSR601461-1"/>
    </source>
</evidence>
<feature type="domain" description="Peptidase A1" evidence="5">
    <location>
        <begin position="79"/>
        <end position="391"/>
    </location>
</feature>
<protein>
    <recommendedName>
        <fullName evidence="5">Peptidase A1 domain-containing protein</fullName>
    </recommendedName>
</protein>
<dbReference type="PANTHER" id="PTHR47966">
    <property type="entry name" value="BETA-SITE APP-CLEAVING ENZYME, ISOFORM A-RELATED"/>
    <property type="match status" value="1"/>
</dbReference>
<evidence type="ECO:0000256" key="4">
    <source>
        <dbReference type="SAM" id="SignalP"/>
    </source>
</evidence>
<evidence type="ECO:0000256" key="1">
    <source>
        <dbReference type="ARBA" id="ARBA00007447"/>
    </source>
</evidence>
<dbReference type="EMBL" id="SEOQ01000201">
    <property type="protein sequence ID" value="TFY67049.1"/>
    <property type="molecule type" value="Genomic_DNA"/>
</dbReference>
<keyword evidence="7" id="KW-1185">Reference proteome</keyword>
<dbReference type="Pfam" id="PF00026">
    <property type="entry name" value="Asp"/>
    <property type="match status" value="1"/>
</dbReference>
<dbReference type="GO" id="GO:0006508">
    <property type="term" value="P:proteolysis"/>
    <property type="evidence" value="ECO:0007669"/>
    <property type="project" value="InterPro"/>
</dbReference>
<keyword evidence="4" id="KW-0732">Signal</keyword>
<dbReference type="AlphaFoldDB" id="A0A4Y9Z0X6"/>
<reference evidence="6 7" key="1">
    <citation type="submission" date="2019-02" db="EMBL/GenBank/DDBJ databases">
        <title>Genome sequencing of the rare red list fungi Dentipellis fragilis.</title>
        <authorList>
            <person name="Buettner E."/>
            <person name="Kellner H."/>
        </authorList>
    </citation>
    <scope>NUCLEOTIDE SEQUENCE [LARGE SCALE GENOMIC DNA]</scope>
    <source>
        <strain evidence="6 7">DSM 105465</strain>
    </source>
</reference>
<dbReference type="SUPFAM" id="SSF50630">
    <property type="entry name" value="Acid proteases"/>
    <property type="match status" value="1"/>
</dbReference>
<proteinExistence type="inferred from homology"/>
<dbReference type="InterPro" id="IPR001461">
    <property type="entry name" value="Aspartic_peptidase_A1"/>
</dbReference>
<evidence type="ECO:0000259" key="5">
    <source>
        <dbReference type="PROSITE" id="PS51767"/>
    </source>
</evidence>
<comment type="caution">
    <text evidence="6">The sequence shown here is derived from an EMBL/GenBank/DDBJ whole genome shotgun (WGS) entry which is preliminary data.</text>
</comment>
<dbReference type="PANTHER" id="PTHR47966:SF75">
    <property type="entry name" value="ENDOPEPTIDASE (CTSD), PUTATIVE (AFU_ORTHOLOGUE AFUA_4G07040)-RELATED"/>
    <property type="match status" value="1"/>
</dbReference>
<feature type="active site" evidence="2">
    <location>
        <position position="97"/>
    </location>
</feature>
<dbReference type="CDD" id="cd05471">
    <property type="entry name" value="pepsin_like"/>
    <property type="match status" value="1"/>
</dbReference>
<name>A0A4Y9Z0X6_9AGAM</name>
<dbReference type="InterPro" id="IPR034164">
    <property type="entry name" value="Pepsin-like_dom"/>
</dbReference>
<feature type="chain" id="PRO_5021290026" description="Peptidase A1 domain-containing protein" evidence="4">
    <location>
        <begin position="23"/>
        <end position="394"/>
    </location>
</feature>
<dbReference type="PROSITE" id="PS51767">
    <property type="entry name" value="PEPTIDASE_A1"/>
    <property type="match status" value="1"/>
</dbReference>
<accession>A0A4Y9Z0X6</accession>
<dbReference type="InterPro" id="IPR033121">
    <property type="entry name" value="PEPTIDASE_A1"/>
</dbReference>
<feature type="disulfide bond" evidence="3">
    <location>
        <begin position="318"/>
        <end position="352"/>
    </location>
</feature>
<evidence type="ECO:0000313" key="6">
    <source>
        <dbReference type="EMBL" id="TFY67049.1"/>
    </source>
</evidence>
<dbReference type="Gene3D" id="2.40.70.10">
    <property type="entry name" value="Acid Proteases"/>
    <property type="match status" value="2"/>
</dbReference>